<dbReference type="Proteomes" id="UP000281406">
    <property type="component" value="Unassembled WGS sequence"/>
</dbReference>
<evidence type="ECO:0000259" key="5">
    <source>
        <dbReference type="Pfam" id="PF01094"/>
    </source>
</evidence>
<evidence type="ECO:0000256" key="1">
    <source>
        <dbReference type="ARBA" id="ARBA00004370"/>
    </source>
</evidence>
<sequence length="184" mass="20555">MPACNGTEDLRALQNPYTDTSQLRITNMVYKATYAIAHALHGIVCNEKRCGKNIKIEPRKVFDQLKQVNFTKNNYSVSFDSNGDPVATYELVNWQLQGDGSVHFVTVGQYDASQPKGQEFSLSRTIIWYDGSEKVPVSVCSESCPPGTRKAVKKGRPVCCYDCINCAEGEISNETGSFYWTFLN</sequence>
<dbReference type="SUPFAM" id="SSF53822">
    <property type="entry name" value="Periplasmic binding protein-like I"/>
    <property type="match status" value="1"/>
</dbReference>
<evidence type="ECO:0000313" key="8">
    <source>
        <dbReference type="Proteomes" id="UP000281406"/>
    </source>
</evidence>
<dbReference type="InterPro" id="IPR004073">
    <property type="entry name" value="GPCR_3_vmron_rcpt_2"/>
</dbReference>
<dbReference type="PRINTS" id="PR01535">
    <property type="entry name" value="VOMERONASL2R"/>
</dbReference>
<reference evidence="7 8" key="1">
    <citation type="submission" date="2018-10" db="EMBL/GenBank/DDBJ databases">
        <title>Genome assembly for a Yunnan-Guizhou Plateau 3E fish, Anabarilius grahami (Regan), and its evolutionary and genetic applications.</title>
        <authorList>
            <person name="Jiang W."/>
        </authorList>
    </citation>
    <scope>NUCLEOTIDE SEQUENCE [LARGE SCALE GENOMIC DNA]</scope>
    <source>
        <strain evidence="7">AG-KIZ</strain>
        <tissue evidence="7">Muscle</tissue>
    </source>
</reference>
<evidence type="ECO:0000256" key="4">
    <source>
        <dbReference type="ARBA" id="ARBA00023136"/>
    </source>
</evidence>
<proteinExistence type="predicted"/>
<feature type="domain" description="Receptor ligand binding region" evidence="5">
    <location>
        <begin position="7"/>
        <end position="95"/>
    </location>
</feature>
<dbReference type="FunFam" id="2.10.50.30:FF:000007">
    <property type="entry name" value="Vomeronasal 2, receptor 82"/>
    <property type="match status" value="1"/>
</dbReference>
<keyword evidence="2" id="KW-0812">Transmembrane</keyword>
<gene>
    <name evidence="7" type="ORF">DPX16_4177</name>
</gene>
<evidence type="ECO:0000256" key="3">
    <source>
        <dbReference type="ARBA" id="ARBA00022989"/>
    </source>
</evidence>
<dbReference type="EMBL" id="RJVU01062620">
    <property type="protein sequence ID" value="ROJ28536.1"/>
    <property type="molecule type" value="Genomic_DNA"/>
</dbReference>
<dbReference type="GO" id="GO:0005886">
    <property type="term" value="C:plasma membrane"/>
    <property type="evidence" value="ECO:0007669"/>
    <property type="project" value="TreeGrafter"/>
</dbReference>
<dbReference type="AlphaFoldDB" id="A0A3N0XRG2"/>
<dbReference type="InterPro" id="IPR028082">
    <property type="entry name" value="Peripla_BP_I"/>
</dbReference>
<dbReference type="InterPro" id="IPR001828">
    <property type="entry name" value="ANF_lig-bd_rcpt"/>
</dbReference>
<accession>A0A3N0XRG2</accession>
<protein>
    <submittedName>
        <fullName evidence="7">Extracellular calcium-sensing receptor</fullName>
    </submittedName>
</protein>
<comment type="subcellular location">
    <subcellularLocation>
        <location evidence="1">Membrane</location>
    </subcellularLocation>
</comment>
<dbReference type="OrthoDB" id="5984008at2759"/>
<dbReference type="Gene3D" id="3.40.50.2300">
    <property type="match status" value="1"/>
</dbReference>
<dbReference type="GO" id="GO:0004930">
    <property type="term" value="F:G protein-coupled receptor activity"/>
    <property type="evidence" value="ECO:0007669"/>
    <property type="project" value="InterPro"/>
</dbReference>
<keyword evidence="7" id="KW-0675">Receptor</keyword>
<dbReference type="InterPro" id="IPR011500">
    <property type="entry name" value="GPCR_3_9-Cys_dom"/>
</dbReference>
<feature type="domain" description="GPCR family 3 nine cysteines" evidence="6">
    <location>
        <begin position="135"/>
        <end position="176"/>
    </location>
</feature>
<keyword evidence="8" id="KW-1185">Reference proteome</keyword>
<dbReference type="Pfam" id="PF01094">
    <property type="entry name" value="ANF_receptor"/>
    <property type="match status" value="1"/>
</dbReference>
<dbReference type="Gene3D" id="2.10.50.30">
    <property type="entry name" value="GPCR, family 3, nine cysteines domain"/>
    <property type="match status" value="1"/>
</dbReference>
<dbReference type="PANTHER" id="PTHR24061">
    <property type="entry name" value="CALCIUM-SENSING RECEPTOR-RELATED"/>
    <property type="match status" value="1"/>
</dbReference>
<evidence type="ECO:0000313" key="7">
    <source>
        <dbReference type="EMBL" id="ROJ28536.1"/>
    </source>
</evidence>
<comment type="caution">
    <text evidence="7">The sequence shown here is derived from an EMBL/GenBank/DDBJ whole genome shotgun (WGS) entry which is preliminary data.</text>
</comment>
<dbReference type="Pfam" id="PF07562">
    <property type="entry name" value="NCD3G"/>
    <property type="match status" value="1"/>
</dbReference>
<keyword evidence="4" id="KW-0472">Membrane</keyword>
<dbReference type="InterPro" id="IPR038550">
    <property type="entry name" value="GPCR_3_9-Cys_sf"/>
</dbReference>
<evidence type="ECO:0000259" key="6">
    <source>
        <dbReference type="Pfam" id="PF07562"/>
    </source>
</evidence>
<name>A0A3N0XRG2_ANAGA</name>
<evidence type="ECO:0000256" key="2">
    <source>
        <dbReference type="ARBA" id="ARBA00022692"/>
    </source>
</evidence>
<organism evidence="7 8">
    <name type="scientific">Anabarilius grahami</name>
    <name type="common">Kanglang fish</name>
    <name type="synonym">Barilius grahami</name>
    <dbReference type="NCBI Taxonomy" id="495550"/>
    <lineage>
        <taxon>Eukaryota</taxon>
        <taxon>Metazoa</taxon>
        <taxon>Chordata</taxon>
        <taxon>Craniata</taxon>
        <taxon>Vertebrata</taxon>
        <taxon>Euteleostomi</taxon>
        <taxon>Actinopterygii</taxon>
        <taxon>Neopterygii</taxon>
        <taxon>Teleostei</taxon>
        <taxon>Ostariophysi</taxon>
        <taxon>Cypriniformes</taxon>
        <taxon>Xenocyprididae</taxon>
        <taxon>Xenocypridinae</taxon>
        <taxon>Xenocypridinae incertae sedis</taxon>
        <taxon>Anabarilius</taxon>
    </lineage>
</organism>
<dbReference type="InterPro" id="IPR000068">
    <property type="entry name" value="GPCR_3_Ca_sens_rcpt-rel"/>
</dbReference>
<keyword evidence="3" id="KW-1133">Transmembrane helix</keyword>
<dbReference type="PANTHER" id="PTHR24061:SF528">
    <property type="entry name" value="C-FAMILY ODORANT RECEPTOR OLFCD2-RELATED"/>
    <property type="match status" value="1"/>
</dbReference>